<dbReference type="OrthoDB" id="5623405at2"/>
<proteinExistence type="predicted"/>
<feature type="region of interest" description="Disordered" evidence="2">
    <location>
        <begin position="228"/>
        <end position="265"/>
    </location>
</feature>
<name>A0A2Z5FX18_9BACT</name>
<gene>
    <name evidence="3" type="ORF">ACPOL_2107</name>
</gene>
<evidence type="ECO:0000256" key="1">
    <source>
        <dbReference type="SAM" id="Coils"/>
    </source>
</evidence>
<reference evidence="3 4" key="1">
    <citation type="journal article" date="2018" name="Front. Microbiol.">
        <title>Hydrolytic Capabilities as a Key to Environmental Success: Chitinolytic and Cellulolytic Acidobacteria From Acidic Sub-arctic Soils and Boreal Peatlands.</title>
        <authorList>
            <person name="Belova S.E."/>
            <person name="Ravin N.V."/>
            <person name="Pankratov T.A."/>
            <person name="Rakitin A.L."/>
            <person name="Ivanova A.A."/>
            <person name="Beletsky A.V."/>
            <person name="Mardanov A.V."/>
            <person name="Sinninghe Damste J.S."/>
            <person name="Dedysh S.N."/>
        </authorList>
    </citation>
    <scope>NUCLEOTIDE SEQUENCE [LARGE SCALE GENOMIC DNA]</scope>
    <source>
        <strain evidence="3 4">SBC82</strain>
    </source>
</reference>
<sequence length="265" mass="29322">MSDFEATYSNRREVEVAGPEAGASVEKVRDILFGSQIKQFETRFNRLEENLRRETVELKETMRRRFESVEGFFKSETEALATRLRAERDERASACQTIDQDLKATHDAIGRQIHALDAATAEAQSGLRLELMAESRKLLDEIAERNESVRTLIEHRIAELRYQKADRALLSTLLTDLGAQLSDDSQIARAVAELATGENFSTASARSETEGASLASTQRALAAASIPPHIAAKVTSRKEPREMAEGKGRSAPRVAANRATNGQLH</sequence>
<dbReference type="Proteomes" id="UP000253606">
    <property type="component" value="Chromosome"/>
</dbReference>
<keyword evidence="4" id="KW-1185">Reference proteome</keyword>
<accession>A0A2Z5FX18</accession>
<evidence type="ECO:0000313" key="4">
    <source>
        <dbReference type="Proteomes" id="UP000253606"/>
    </source>
</evidence>
<organism evidence="3 4">
    <name type="scientific">Acidisarcina polymorpha</name>
    <dbReference type="NCBI Taxonomy" id="2211140"/>
    <lineage>
        <taxon>Bacteria</taxon>
        <taxon>Pseudomonadati</taxon>
        <taxon>Acidobacteriota</taxon>
        <taxon>Terriglobia</taxon>
        <taxon>Terriglobales</taxon>
        <taxon>Acidobacteriaceae</taxon>
        <taxon>Acidisarcina</taxon>
    </lineage>
</organism>
<feature type="coiled-coil region" evidence="1">
    <location>
        <begin position="37"/>
        <end position="64"/>
    </location>
</feature>
<dbReference type="EMBL" id="CP030840">
    <property type="protein sequence ID" value="AXC11433.1"/>
    <property type="molecule type" value="Genomic_DNA"/>
</dbReference>
<dbReference type="AlphaFoldDB" id="A0A2Z5FX18"/>
<feature type="compositionally biased region" description="Basic and acidic residues" evidence="2">
    <location>
        <begin position="236"/>
        <end position="248"/>
    </location>
</feature>
<protein>
    <submittedName>
        <fullName evidence="3">ATPase</fullName>
    </submittedName>
</protein>
<keyword evidence="1" id="KW-0175">Coiled coil</keyword>
<evidence type="ECO:0000256" key="2">
    <source>
        <dbReference type="SAM" id="MobiDB-lite"/>
    </source>
</evidence>
<evidence type="ECO:0000313" key="3">
    <source>
        <dbReference type="EMBL" id="AXC11433.1"/>
    </source>
</evidence>
<dbReference type="KEGG" id="abas:ACPOL_2107"/>
<dbReference type="RefSeq" id="WP_114206889.1">
    <property type="nucleotide sequence ID" value="NZ_CP030840.1"/>
</dbReference>